<feature type="transmembrane region" description="Helical" evidence="1">
    <location>
        <begin position="6"/>
        <end position="22"/>
    </location>
</feature>
<protein>
    <recommendedName>
        <fullName evidence="4">DUF1453 domain-containing protein</fullName>
    </recommendedName>
</protein>
<keyword evidence="1" id="KW-1133">Transmembrane helix</keyword>
<sequence>MTSLNFTSILLVLAVVALVSVRQTRWTAISADQIWRGPVILGVIGVGLITFGGQGNTFNTTDIAFFVVELVASAAIGALIGAVAHFRPITEQGLHKWQSRKKNQQGGAAPEFEARNGTLGLIIWVLLIAARIGFSFWEASIGGHLAQASGTILLFLAANRLLRSVVITQRTSRVLALARA</sequence>
<feature type="transmembrane region" description="Helical" evidence="1">
    <location>
        <begin position="143"/>
        <end position="162"/>
    </location>
</feature>
<accession>A0A6G7XGK2</accession>
<gene>
    <name evidence="2" type="ORF">G7068_10190</name>
</gene>
<evidence type="ECO:0008006" key="4">
    <source>
        <dbReference type="Google" id="ProtNLM"/>
    </source>
</evidence>
<evidence type="ECO:0000256" key="1">
    <source>
        <dbReference type="SAM" id="Phobius"/>
    </source>
</evidence>
<dbReference type="KEGG" id="lvi:G7068_10190"/>
<feature type="transmembrane region" description="Helical" evidence="1">
    <location>
        <begin position="63"/>
        <end position="86"/>
    </location>
</feature>
<organism evidence="2 3">
    <name type="scientific">Leucobacter viscericola</name>
    <dbReference type="NCBI Taxonomy" id="2714935"/>
    <lineage>
        <taxon>Bacteria</taxon>
        <taxon>Bacillati</taxon>
        <taxon>Actinomycetota</taxon>
        <taxon>Actinomycetes</taxon>
        <taxon>Micrococcales</taxon>
        <taxon>Microbacteriaceae</taxon>
        <taxon>Leucobacter</taxon>
    </lineage>
</organism>
<dbReference type="EMBL" id="CP049863">
    <property type="protein sequence ID" value="QIK63527.1"/>
    <property type="molecule type" value="Genomic_DNA"/>
</dbReference>
<feature type="transmembrane region" description="Helical" evidence="1">
    <location>
        <begin position="119"/>
        <end position="137"/>
    </location>
</feature>
<evidence type="ECO:0000313" key="3">
    <source>
        <dbReference type="Proteomes" id="UP000502677"/>
    </source>
</evidence>
<evidence type="ECO:0000313" key="2">
    <source>
        <dbReference type="EMBL" id="QIK63527.1"/>
    </source>
</evidence>
<reference evidence="2 3" key="1">
    <citation type="submission" date="2020-03" db="EMBL/GenBank/DDBJ databases">
        <title>Leucobacter sp. nov., isolated from beetles.</title>
        <authorList>
            <person name="Hyun D.-W."/>
            <person name="Bae J.-W."/>
        </authorList>
    </citation>
    <scope>NUCLEOTIDE SEQUENCE [LARGE SCALE GENOMIC DNA]</scope>
    <source>
        <strain evidence="2 3">HDW9C</strain>
    </source>
</reference>
<dbReference type="Proteomes" id="UP000502677">
    <property type="component" value="Chromosome"/>
</dbReference>
<keyword evidence="1" id="KW-0472">Membrane</keyword>
<proteinExistence type="predicted"/>
<keyword evidence="3" id="KW-1185">Reference proteome</keyword>
<keyword evidence="1" id="KW-0812">Transmembrane</keyword>
<dbReference type="RefSeq" id="WP_166291730.1">
    <property type="nucleotide sequence ID" value="NZ_CP049863.1"/>
</dbReference>
<dbReference type="AlphaFoldDB" id="A0A6G7XGK2"/>
<name>A0A6G7XGK2_9MICO</name>
<feature type="transmembrane region" description="Helical" evidence="1">
    <location>
        <begin position="34"/>
        <end position="51"/>
    </location>
</feature>